<dbReference type="NCBIfam" id="TIGR00083">
    <property type="entry name" value="ribF"/>
    <property type="match status" value="1"/>
</dbReference>
<evidence type="ECO:0000256" key="9">
    <source>
        <dbReference type="ARBA" id="ARBA00022827"/>
    </source>
</evidence>
<dbReference type="Pfam" id="PF01687">
    <property type="entry name" value="Flavokinase"/>
    <property type="match status" value="1"/>
</dbReference>
<dbReference type="GO" id="GO:0009398">
    <property type="term" value="P:FMN biosynthetic process"/>
    <property type="evidence" value="ECO:0007669"/>
    <property type="project" value="UniProtKB-UniRule"/>
</dbReference>
<evidence type="ECO:0000256" key="2">
    <source>
        <dbReference type="ARBA" id="ARBA00005201"/>
    </source>
</evidence>
<feature type="domain" description="Riboflavin kinase" evidence="15">
    <location>
        <begin position="171"/>
        <end position="297"/>
    </location>
</feature>
<evidence type="ECO:0000256" key="12">
    <source>
        <dbReference type="ARBA" id="ARBA00047880"/>
    </source>
</evidence>
<accession>A0A1M5XXM9</accession>
<keyword evidence="5 14" id="KW-0808">Transferase</keyword>
<evidence type="ECO:0000256" key="13">
    <source>
        <dbReference type="ARBA" id="ARBA00049494"/>
    </source>
</evidence>
<keyword evidence="17" id="KW-1185">Reference proteome</keyword>
<dbReference type="Gene3D" id="2.40.30.30">
    <property type="entry name" value="Riboflavin kinase-like"/>
    <property type="match status" value="1"/>
</dbReference>
<keyword evidence="6 14" id="KW-0548">Nucleotidyltransferase</keyword>
<dbReference type="RefSeq" id="WP_073078610.1">
    <property type="nucleotide sequence ID" value="NZ_FQXV01000006.1"/>
</dbReference>
<evidence type="ECO:0000256" key="11">
    <source>
        <dbReference type="ARBA" id="ARBA00023268"/>
    </source>
</evidence>
<evidence type="ECO:0000256" key="1">
    <source>
        <dbReference type="ARBA" id="ARBA00004726"/>
    </source>
</evidence>
<dbReference type="Proteomes" id="UP000183995">
    <property type="component" value="Unassembled WGS sequence"/>
</dbReference>
<dbReference type="InterPro" id="IPR015864">
    <property type="entry name" value="FAD_synthase"/>
</dbReference>
<evidence type="ECO:0000256" key="6">
    <source>
        <dbReference type="ARBA" id="ARBA00022695"/>
    </source>
</evidence>
<dbReference type="PANTHER" id="PTHR22749:SF6">
    <property type="entry name" value="RIBOFLAVIN KINASE"/>
    <property type="match status" value="1"/>
</dbReference>
<evidence type="ECO:0000256" key="4">
    <source>
        <dbReference type="ARBA" id="ARBA00022643"/>
    </source>
</evidence>
<evidence type="ECO:0000256" key="8">
    <source>
        <dbReference type="ARBA" id="ARBA00022777"/>
    </source>
</evidence>
<keyword evidence="9 14" id="KW-0274">FAD</keyword>
<evidence type="ECO:0000256" key="10">
    <source>
        <dbReference type="ARBA" id="ARBA00022840"/>
    </source>
</evidence>
<proteinExistence type="inferred from homology"/>
<dbReference type="GO" id="GO:0006747">
    <property type="term" value="P:FAD biosynthetic process"/>
    <property type="evidence" value="ECO:0007669"/>
    <property type="project" value="UniProtKB-UniRule"/>
</dbReference>
<evidence type="ECO:0000313" key="17">
    <source>
        <dbReference type="Proteomes" id="UP000183995"/>
    </source>
</evidence>
<dbReference type="UniPathway" id="UPA00277">
    <property type="reaction ID" value="UER00407"/>
</dbReference>
<comment type="catalytic activity">
    <reaction evidence="13 14">
        <text>FMN + ATP + H(+) = FAD + diphosphate</text>
        <dbReference type="Rhea" id="RHEA:17237"/>
        <dbReference type="ChEBI" id="CHEBI:15378"/>
        <dbReference type="ChEBI" id="CHEBI:30616"/>
        <dbReference type="ChEBI" id="CHEBI:33019"/>
        <dbReference type="ChEBI" id="CHEBI:57692"/>
        <dbReference type="ChEBI" id="CHEBI:58210"/>
        <dbReference type="EC" id="2.7.7.2"/>
    </reaction>
</comment>
<dbReference type="EC" id="2.7.7.2" evidence="14"/>
<comment type="pathway">
    <text evidence="1 14">Cofactor biosynthesis; FAD biosynthesis; FAD from FMN: step 1/1.</text>
</comment>
<comment type="catalytic activity">
    <reaction evidence="12 14">
        <text>riboflavin + ATP = FMN + ADP + H(+)</text>
        <dbReference type="Rhea" id="RHEA:14357"/>
        <dbReference type="ChEBI" id="CHEBI:15378"/>
        <dbReference type="ChEBI" id="CHEBI:30616"/>
        <dbReference type="ChEBI" id="CHEBI:57986"/>
        <dbReference type="ChEBI" id="CHEBI:58210"/>
        <dbReference type="ChEBI" id="CHEBI:456216"/>
        <dbReference type="EC" id="2.7.1.26"/>
    </reaction>
</comment>
<keyword evidence="7 14" id="KW-0547">Nucleotide-binding</keyword>
<dbReference type="InterPro" id="IPR014729">
    <property type="entry name" value="Rossmann-like_a/b/a_fold"/>
</dbReference>
<dbReference type="OrthoDB" id="9803667at2"/>
<dbReference type="EMBL" id="FQXV01000006">
    <property type="protein sequence ID" value="SHI04540.1"/>
    <property type="molecule type" value="Genomic_DNA"/>
</dbReference>
<comment type="pathway">
    <text evidence="2 14">Cofactor biosynthesis; FMN biosynthesis; FMN from riboflavin (ATP route): step 1/1.</text>
</comment>
<gene>
    <name evidence="16" type="ORF">SAMN02745823_02123</name>
</gene>
<keyword evidence="4 14" id="KW-0288">FMN</keyword>
<dbReference type="SUPFAM" id="SSF82114">
    <property type="entry name" value="Riboflavin kinase-like"/>
    <property type="match status" value="1"/>
</dbReference>
<evidence type="ECO:0000256" key="3">
    <source>
        <dbReference type="ARBA" id="ARBA00022630"/>
    </source>
</evidence>
<dbReference type="NCBIfam" id="NF004162">
    <property type="entry name" value="PRK05627.1-5"/>
    <property type="match status" value="1"/>
</dbReference>
<evidence type="ECO:0000256" key="14">
    <source>
        <dbReference type="PIRNR" id="PIRNR004491"/>
    </source>
</evidence>
<protein>
    <recommendedName>
        <fullName evidence="14">Riboflavin biosynthesis protein</fullName>
    </recommendedName>
    <domain>
        <recommendedName>
            <fullName evidence="14">Riboflavin kinase</fullName>
            <ecNumber evidence="14">2.7.1.26</ecNumber>
        </recommendedName>
        <alternativeName>
            <fullName evidence="14">Flavokinase</fullName>
        </alternativeName>
    </domain>
    <domain>
        <recommendedName>
            <fullName evidence="14">FMN adenylyltransferase</fullName>
            <ecNumber evidence="14">2.7.7.2</ecNumber>
        </recommendedName>
        <alternativeName>
            <fullName evidence="14">FAD pyrophosphorylase</fullName>
        </alternativeName>
        <alternativeName>
            <fullName evidence="14">FAD synthase</fullName>
        </alternativeName>
    </domain>
</protein>
<dbReference type="InterPro" id="IPR023468">
    <property type="entry name" value="Riboflavin_kinase"/>
</dbReference>
<evidence type="ECO:0000256" key="5">
    <source>
        <dbReference type="ARBA" id="ARBA00022679"/>
    </source>
</evidence>
<organism evidence="16 17">
    <name type="scientific">Sporobacter termitidis DSM 10068</name>
    <dbReference type="NCBI Taxonomy" id="1123282"/>
    <lineage>
        <taxon>Bacteria</taxon>
        <taxon>Bacillati</taxon>
        <taxon>Bacillota</taxon>
        <taxon>Clostridia</taxon>
        <taxon>Eubacteriales</taxon>
        <taxon>Oscillospiraceae</taxon>
        <taxon>Sporobacter</taxon>
    </lineage>
</organism>
<dbReference type="GO" id="GO:0005524">
    <property type="term" value="F:ATP binding"/>
    <property type="evidence" value="ECO:0007669"/>
    <property type="project" value="UniProtKB-UniRule"/>
</dbReference>
<evidence type="ECO:0000313" key="16">
    <source>
        <dbReference type="EMBL" id="SHI04540.1"/>
    </source>
</evidence>
<dbReference type="GO" id="GO:0003919">
    <property type="term" value="F:FMN adenylyltransferase activity"/>
    <property type="evidence" value="ECO:0007669"/>
    <property type="project" value="UniProtKB-UniRule"/>
</dbReference>
<dbReference type="SUPFAM" id="SSF52374">
    <property type="entry name" value="Nucleotidylyl transferase"/>
    <property type="match status" value="1"/>
</dbReference>
<dbReference type="STRING" id="1123282.SAMN02745823_02123"/>
<dbReference type="SMART" id="SM00904">
    <property type="entry name" value="Flavokinase"/>
    <property type="match status" value="1"/>
</dbReference>
<dbReference type="GO" id="GO:0009231">
    <property type="term" value="P:riboflavin biosynthetic process"/>
    <property type="evidence" value="ECO:0007669"/>
    <property type="project" value="InterPro"/>
</dbReference>
<keyword evidence="8 14" id="KW-0418">Kinase</keyword>
<evidence type="ECO:0000259" key="15">
    <source>
        <dbReference type="SMART" id="SM00904"/>
    </source>
</evidence>
<keyword evidence="3 14" id="KW-0285">Flavoprotein</keyword>
<dbReference type="InterPro" id="IPR023465">
    <property type="entry name" value="Riboflavin_kinase_dom_sf"/>
</dbReference>
<name>A0A1M5XXM9_9FIRM</name>
<dbReference type="AlphaFoldDB" id="A0A1M5XXM9"/>
<dbReference type="CDD" id="cd02064">
    <property type="entry name" value="FAD_synthetase_N"/>
    <property type="match status" value="1"/>
</dbReference>
<sequence length="302" mass="33762">MTEKKRVIALGFFDGLHIGHSALMERVLKIAKEKDLLPSVITFDNHPASMVAGQPIPLINSCEDRAGLIHRIFGINNVIILHFDKDLMRMPWTEFVERLSNEFNAAYLVAGHDFTFGHKGEGTAEKLAQKSRELGIGCDIIPAVTYKGVVSSSTYIRKLIAEGDIEQANEFLGHPHVLTDIVHYGYRLGRTLGTPTINMCFQAGVIIPAYGVYATRVYLEDGSEHIGVTNVGIRPTVNHTETVTAETYILDYSGNLYGKMVRVEFYKRLRPEIKFSGIDALKAQIHADAESARNYFTRLYSK</sequence>
<dbReference type="EC" id="2.7.1.26" evidence="14"/>
<dbReference type="InterPro" id="IPR015865">
    <property type="entry name" value="Riboflavin_kinase_bac/euk"/>
</dbReference>
<evidence type="ECO:0000256" key="7">
    <source>
        <dbReference type="ARBA" id="ARBA00022741"/>
    </source>
</evidence>
<dbReference type="UniPathway" id="UPA00276">
    <property type="reaction ID" value="UER00406"/>
</dbReference>
<dbReference type="GO" id="GO:0008531">
    <property type="term" value="F:riboflavin kinase activity"/>
    <property type="evidence" value="ECO:0007669"/>
    <property type="project" value="UniProtKB-UniRule"/>
</dbReference>
<dbReference type="Gene3D" id="3.40.50.620">
    <property type="entry name" value="HUPs"/>
    <property type="match status" value="1"/>
</dbReference>
<dbReference type="PANTHER" id="PTHR22749">
    <property type="entry name" value="RIBOFLAVIN KINASE/FMN ADENYLYLTRANSFERASE"/>
    <property type="match status" value="1"/>
</dbReference>
<dbReference type="InterPro" id="IPR002606">
    <property type="entry name" value="Riboflavin_kinase_bac"/>
</dbReference>
<keyword evidence="11" id="KW-0511">Multifunctional enzyme</keyword>
<reference evidence="16 17" key="1">
    <citation type="submission" date="2016-11" db="EMBL/GenBank/DDBJ databases">
        <authorList>
            <person name="Jaros S."/>
            <person name="Januszkiewicz K."/>
            <person name="Wedrychowicz H."/>
        </authorList>
    </citation>
    <scope>NUCLEOTIDE SEQUENCE [LARGE SCALE GENOMIC DNA]</scope>
    <source>
        <strain evidence="16 17">DSM 10068</strain>
    </source>
</reference>
<dbReference type="PIRSF" id="PIRSF004491">
    <property type="entry name" value="FAD_Synth"/>
    <property type="match status" value="1"/>
</dbReference>
<dbReference type="Pfam" id="PF06574">
    <property type="entry name" value="FAD_syn"/>
    <property type="match status" value="1"/>
</dbReference>
<comment type="similarity">
    <text evidence="14">Belongs to the ribF family.</text>
</comment>
<keyword evidence="10 14" id="KW-0067">ATP-binding</keyword>